<evidence type="ECO:0000256" key="11">
    <source>
        <dbReference type="ARBA" id="ARBA00023180"/>
    </source>
</evidence>
<feature type="domain" description="Plant heme peroxidase family profile" evidence="21">
    <location>
        <begin position="23"/>
        <end position="335"/>
    </location>
</feature>
<proteinExistence type="inferred from homology"/>
<keyword evidence="7 16" id="KW-0106">Calcium</keyword>
<evidence type="ECO:0000256" key="18">
    <source>
        <dbReference type="PIRSR" id="PIRSR600823-5"/>
    </source>
</evidence>
<evidence type="ECO:0000256" key="4">
    <source>
        <dbReference type="ARBA" id="ARBA00022559"/>
    </source>
</evidence>
<feature type="binding site" evidence="16">
    <location>
        <position position="65"/>
    </location>
    <ligand>
        <name>Ca(2+)</name>
        <dbReference type="ChEBI" id="CHEBI:29108"/>
        <label>1</label>
    </ligand>
</feature>
<dbReference type="Gene3D" id="1.10.520.10">
    <property type="match status" value="1"/>
</dbReference>
<evidence type="ECO:0000313" key="23">
    <source>
        <dbReference type="Proteomes" id="UP000823388"/>
    </source>
</evidence>
<organism evidence="22 23">
    <name type="scientific">Panicum virgatum</name>
    <name type="common">Blackwell switchgrass</name>
    <dbReference type="NCBI Taxonomy" id="38727"/>
    <lineage>
        <taxon>Eukaryota</taxon>
        <taxon>Viridiplantae</taxon>
        <taxon>Streptophyta</taxon>
        <taxon>Embryophyta</taxon>
        <taxon>Tracheophyta</taxon>
        <taxon>Spermatophyta</taxon>
        <taxon>Magnoliopsida</taxon>
        <taxon>Liliopsida</taxon>
        <taxon>Poales</taxon>
        <taxon>Poaceae</taxon>
        <taxon>PACMAD clade</taxon>
        <taxon>Panicoideae</taxon>
        <taxon>Panicodae</taxon>
        <taxon>Paniceae</taxon>
        <taxon>Panicinae</taxon>
        <taxon>Panicum</taxon>
        <taxon>Panicum sect. Hiantes</taxon>
    </lineage>
</organism>
<reference evidence="22 23" key="1">
    <citation type="submission" date="2020-05" db="EMBL/GenBank/DDBJ databases">
        <title>WGS assembly of Panicum virgatum.</title>
        <authorList>
            <person name="Lovell J.T."/>
            <person name="Jenkins J."/>
            <person name="Shu S."/>
            <person name="Juenger T.E."/>
            <person name="Schmutz J."/>
        </authorList>
    </citation>
    <scope>NUCLEOTIDE SEQUENCE [LARGE SCALE GENOMIC DNA]</scope>
    <source>
        <strain evidence="23">cv. AP13</strain>
    </source>
</reference>
<dbReference type="GO" id="GO:0006979">
    <property type="term" value="P:response to oxidative stress"/>
    <property type="evidence" value="ECO:0007669"/>
    <property type="project" value="UniProtKB-UniRule"/>
</dbReference>
<dbReference type="Pfam" id="PF00141">
    <property type="entry name" value="peroxidase"/>
    <property type="match status" value="1"/>
</dbReference>
<dbReference type="InterPro" id="IPR019794">
    <property type="entry name" value="Peroxidases_AS"/>
</dbReference>
<evidence type="ECO:0000256" key="12">
    <source>
        <dbReference type="ARBA" id="ARBA00023283"/>
    </source>
</evidence>
<dbReference type="GO" id="GO:0046872">
    <property type="term" value="F:metal ion binding"/>
    <property type="evidence" value="ECO:0007669"/>
    <property type="project" value="UniProtKB-UniRule"/>
</dbReference>
<evidence type="ECO:0000256" key="9">
    <source>
        <dbReference type="ARBA" id="ARBA00023004"/>
    </source>
</evidence>
<dbReference type="EC" id="1.11.1.7" evidence="19"/>
<dbReference type="InterPro" id="IPR019793">
    <property type="entry name" value="Peroxidases_heam-ligand_BS"/>
</dbReference>
<dbReference type="PROSITE" id="PS51257">
    <property type="entry name" value="PROKAR_LIPOPROTEIN"/>
    <property type="match status" value="1"/>
</dbReference>
<comment type="caution">
    <text evidence="22">The sequence shown here is derived from an EMBL/GenBank/DDBJ whole genome shotgun (WGS) entry which is preliminary data.</text>
</comment>
<comment type="similarity">
    <text evidence="3">Belongs to the peroxidase family. Ascorbate peroxidase subfamily.</text>
</comment>
<dbReference type="GO" id="GO:0005576">
    <property type="term" value="C:extracellular region"/>
    <property type="evidence" value="ECO:0007669"/>
    <property type="project" value="UniProtKB-SubCell"/>
</dbReference>
<evidence type="ECO:0000313" key="22">
    <source>
        <dbReference type="EMBL" id="KAG2561092.1"/>
    </source>
</evidence>
<dbReference type="PANTHER" id="PTHR31235">
    <property type="entry name" value="PEROXIDASE 25-RELATED"/>
    <property type="match status" value="1"/>
</dbReference>
<evidence type="ECO:0000256" key="13">
    <source>
        <dbReference type="ARBA" id="ARBA00023324"/>
    </source>
</evidence>
<evidence type="ECO:0000256" key="19">
    <source>
        <dbReference type="RuleBase" id="RU362060"/>
    </source>
</evidence>
<keyword evidence="9 16" id="KW-0408">Iron</keyword>
<keyword evidence="12" id="KW-0873">Pyrrolidone carboxylic acid</keyword>
<evidence type="ECO:0000256" key="20">
    <source>
        <dbReference type="SAM" id="MobiDB-lite"/>
    </source>
</evidence>
<dbReference type="PROSITE" id="PS00436">
    <property type="entry name" value="PEROXIDASE_2"/>
    <property type="match status" value="1"/>
</dbReference>
<sequence>MAKRWCLRFATLLAALLSATAACLDVGFYDRTCPSAEAIVQQTVAAAFRNDSGVAPALIRMHFHDCFVRGCDGSVLIDSTTNPNNTAEKDAAPNNPSLRFFDVIDRAKAALEAQCPGVVSCADILALAARDSVELAGGLAYELPAGRRDGLISREADALSDLPPPFFNATQLADSFASKGLTVEDLVVLSGAHSIGVSHCSSFAGVPNNPADRLYNFSSPDNIDPALSNAYAFLLKSICPFFSSQFVPTTTTFMDLITLTKLDNKYYVGLSNNLGLFISDAALLTNATMKALVDSFAQSEATWKAKFARSMLKMGQTQVLTGTQGEIRRNCRVVNPPNATATAGSHQVVAESGSSGFNNGVAAE</sequence>
<feature type="binding site" description="axial binding residue" evidence="16">
    <location>
        <position position="193"/>
    </location>
    <ligand>
        <name>heme b</name>
        <dbReference type="ChEBI" id="CHEBI:60344"/>
    </ligand>
    <ligandPart>
        <name>Fe</name>
        <dbReference type="ChEBI" id="CHEBI:18248"/>
    </ligandPart>
</feature>
<feature type="disulfide bond" evidence="18">
    <location>
        <begin position="121"/>
        <end position="331"/>
    </location>
</feature>
<dbReference type="OrthoDB" id="2113341at2759"/>
<feature type="binding site" evidence="16">
    <location>
        <position position="88"/>
    </location>
    <ligand>
        <name>Ca(2+)</name>
        <dbReference type="ChEBI" id="CHEBI:29108"/>
        <label>1</label>
    </ligand>
</feature>
<dbReference type="InterPro" id="IPR002016">
    <property type="entry name" value="Haem_peroxidase"/>
</dbReference>
<evidence type="ECO:0000256" key="7">
    <source>
        <dbReference type="ARBA" id="ARBA00022837"/>
    </source>
</evidence>
<dbReference type="PROSITE" id="PS50873">
    <property type="entry name" value="PEROXIDASE_4"/>
    <property type="match status" value="1"/>
</dbReference>
<feature type="binding site" evidence="16">
    <location>
        <position position="263"/>
    </location>
    <ligand>
        <name>Ca(2+)</name>
        <dbReference type="ChEBI" id="CHEBI:29108"/>
        <label>2</label>
    </ligand>
</feature>
<name>A0A8T0PLJ4_PANVG</name>
<dbReference type="Proteomes" id="UP000823388">
    <property type="component" value="Chromosome 8K"/>
</dbReference>
<feature type="binding site" evidence="16">
    <location>
        <position position="255"/>
    </location>
    <ligand>
        <name>Ca(2+)</name>
        <dbReference type="ChEBI" id="CHEBI:29108"/>
        <label>2</label>
    </ligand>
</feature>
<keyword evidence="11" id="KW-0325">Glycoprotein</keyword>
<keyword evidence="6 16" id="KW-0479">Metal-binding</keyword>
<feature type="active site" description="Proton acceptor" evidence="14">
    <location>
        <position position="64"/>
    </location>
</feature>
<feature type="site" description="Transition state stabilizer" evidence="17">
    <location>
        <position position="60"/>
    </location>
</feature>
<comment type="catalytic activity">
    <reaction evidence="1 19">
        <text>2 a phenolic donor + H2O2 = 2 a phenolic radical donor + 2 H2O</text>
        <dbReference type="Rhea" id="RHEA:56136"/>
        <dbReference type="ChEBI" id="CHEBI:15377"/>
        <dbReference type="ChEBI" id="CHEBI:16240"/>
        <dbReference type="ChEBI" id="CHEBI:139520"/>
        <dbReference type="ChEBI" id="CHEBI:139521"/>
        <dbReference type="EC" id="1.11.1.7"/>
    </reaction>
</comment>
<dbReference type="PRINTS" id="PR00458">
    <property type="entry name" value="PEROXIDASE"/>
</dbReference>
<dbReference type="PRINTS" id="PR00461">
    <property type="entry name" value="PLPEROXIDASE"/>
</dbReference>
<feature type="disulfide bond" evidence="18">
    <location>
        <begin position="66"/>
        <end position="71"/>
    </location>
</feature>
<keyword evidence="4 19" id="KW-0575">Peroxidase</keyword>
<feature type="disulfide bond" evidence="18">
    <location>
        <begin position="33"/>
        <end position="115"/>
    </location>
</feature>
<dbReference type="PROSITE" id="PS00435">
    <property type="entry name" value="PEROXIDASE_1"/>
    <property type="match status" value="1"/>
</dbReference>
<evidence type="ECO:0000256" key="14">
    <source>
        <dbReference type="PIRSR" id="PIRSR600823-1"/>
    </source>
</evidence>
<dbReference type="InterPro" id="IPR000823">
    <property type="entry name" value="Peroxidase_pln"/>
</dbReference>
<dbReference type="GO" id="GO:0042744">
    <property type="term" value="P:hydrogen peroxide catabolic process"/>
    <property type="evidence" value="ECO:0007669"/>
    <property type="project" value="UniProtKB-KW"/>
</dbReference>
<evidence type="ECO:0000256" key="16">
    <source>
        <dbReference type="PIRSR" id="PIRSR600823-3"/>
    </source>
</evidence>
<comment type="function">
    <text evidence="19">Removal of H(2)O(2), oxidation of toxic reductants, biosynthesis and degradation of lignin, suberization, auxin catabolism, response to environmental stresses such as wounding, pathogen attack and oxidative stress.</text>
</comment>
<keyword evidence="10 18" id="KW-1015">Disulfide bond</keyword>
<feature type="disulfide bond" evidence="18">
    <location>
        <begin position="200"/>
        <end position="239"/>
    </location>
</feature>
<dbReference type="SUPFAM" id="SSF48113">
    <property type="entry name" value="Heme-dependent peroxidases"/>
    <property type="match status" value="1"/>
</dbReference>
<feature type="chain" id="PRO_5035958799" description="Peroxidase" evidence="19">
    <location>
        <begin position="22"/>
        <end position="364"/>
    </location>
</feature>
<comment type="subcellular location">
    <subcellularLocation>
        <location evidence="2 19">Secreted</location>
    </subcellularLocation>
</comment>
<evidence type="ECO:0000256" key="3">
    <source>
        <dbReference type="ARBA" id="ARBA00006873"/>
    </source>
</evidence>
<keyword evidence="19" id="KW-0732">Signal</keyword>
<evidence type="ECO:0000256" key="17">
    <source>
        <dbReference type="PIRSR" id="PIRSR600823-4"/>
    </source>
</evidence>
<feature type="binding site" evidence="16">
    <location>
        <position position="68"/>
    </location>
    <ligand>
        <name>Ca(2+)</name>
        <dbReference type="ChEBI" id="CHEBI:29108"/>
        <label>1</label>
    </ligand>
</feature>
<evidence type="ECO:0000256" key="6">
    <source>
        <dbReference type="ARBA" id="ARBA00022723"/>
    </source>
</evidence>
<evidence type="ECO:0000256" key="2">
    <source>
        <dbReference type="ARBA" id="ARBA00004613"/>
    </source>
</evidence>
<comment type="cofactor">
    <cofactor evidence="16 19">
        <name>Ca(2+)</name>
        <dbReference type="ChEBI" id="CHEBI:29108"/>
    </cofactor>
    <text evidence="16 19">Binds 2 calcium ions per subunit.</text>
</comment>
<gene>
    <name evidence="22" type="ORF">PVAP13_8KG349600</name>
</gene>
<feature type="binding site" evidence="16">
    <location>
        <position position="70"/>
    </location>
    <ligand>
        <name>Ca(2+)</name>
        <dbReference type="ChEBI" id="CHEBI:29108"/>
        <label>1</label>
    </ligand>
</feature>
<evidence type="ECO:0000256" key="1">
    <source>
        <dbReference type="ARBA" id="ARBA00000189"/>
    </source>
</evidence>
<keyword evidence="23" id="KW-1185">Reference proteome</keyword>
<protein>
    <recommendedName>
        <fullName evidence="19">Peroxidase</fullName>
        <ecNumber evidence="19">1.11.1.7</ecNumber>
    </recommendedName>
</protein>
<keyword evidence="19" id="KW-0964">Secreted</keyword>
<dbReference type="CDD" id="cd00693">
    <property type="entry name" value="secretory_peroxidase"/>
    <property type="match status" value="1"/>
</dbReference>
<feature type="region of interest" description="Disordered" evidence="20">
    <location>
        <begin position="342"/>
        <end position="364"/>
    </location>
</feature>
<dbReference type="EMBL" id="CM029051">
    <property type="protein sequence ID" value="KAG2561092.1"/>
    <property type="molecule type" value="Genomic_DNA"/>
</dbReference>
<comment type="cofactor">
    <cofactor evidence="16 19">
        <name>heme b</name>
        <dbReference type="ChEBI" id="CHEBI:60344"/>
    </cofactor>
    <text evidence="16 19">Binds 1 heme b (iron(II)-protoporphyrin IX) group per subunit.</text>
</comment>
<evidence type="ECO:0000256" key="10">
    <source>
        <dbReference type="ARBA" id="ARBA00023157"/>
    </source>
</evidence>
<dbReference type="InterPro" id="IPR010255">
    <property type="entry name" value="Haem_peroxidase_sf"/>
</dbReference>
<feature type="binding site" evidence="16">
    <location>
        <position position="72"/>
    </location>
    <ligand>
        <name>Ca(2+)</name>
        <dbReference type="ChEBI" id="CHEBI:29108"/>
        <label>1</label>
    </ligand>
</feature>
<keyword evidence="5 19" id="KW-0349">Heme</keyword>
<evidence type="ECO:0000256" key="15">
    <source>
        <dbReference type="PIRSR" id="PIRSR600823-2"/>
    </source>
</evidence>
<feature type="binding site" evidence="16">
    <location>
        <position position="258"/>
    </location>
    <ligand>
        <name>Ca(2+)</name>
        <dbReference type="ChEBI" id="CHEBI:29108"/>
        <label>2</label>
    </ligand>
</feature>
<dbReference type="Gene3D" id="1.10.420.10">
    <property type="entry name" value="Peroxidase, domain 2"/>
    <property type="match status" value="1"/>
</dbReference>
<dbReference type="AlphaFoldDB" id="A0A8T0PLJ4"/>
<accession>A0A8T0PLJ4</accession>
<feature type="binding site" evidence="16">
    <location>
        <position position="74"/>
    </location>
    <ligand>
        <name>Ca(2+)</name>
        <dbReference type="ChEBI" id="CHEBI:29108"/>
        <label>1</label>
    </ligand>
</feature>
<dbReference type="FunFam" id="1.10.420.10:FF:000001">
    <property type="entry name" value="Peroxidase"/>
    <property type="match status" value="1"/>
</dbReference>
<keyword evidence="8 19" id="KW-0560">Oxidoreductase</keyword>
<evidence type="ECO:0000256" key="8">
    <source>
        <dbReference type="ARBA" id="ARBA00023002"/>
    </source>
</evidence>
<feature type="binding site" evidence="15">
    <location>
        <position position="163"/>
    </location>
    <ligand>
        <name>substrate</name>
    </ligand>
</feature>
<evidence type="ECO:0000259" key="21">
    <source>
        <dbReference type="PROSITE" id="PS50873"/>
    </source>
</evidence>
<feature type="signal peptide" evidence="19">
    <location>
        <begin position="1"/>
        <end position="21"/>
    </location>
</feature>
<dbReference type="InterPro" id="IPR033905">
    <property type="entry name" value="Secretory_peroxidase"/>
</dbReference>
<comment type="similarity">
    <text evidence="19">Belongs to the peroxidase family. Classical plant (class III) peroxidase subfamily.</text>
</comment>
<dbReference type="FunFam" id="1.10.520.10:FF:000001">
    <property type="entry name" value="Peroxidase"/>
    <property type="match status" value="1"/>
</dbReference>
<dbReference type="GO" id="GO:0140825">
    <property type="term" value="F:lactoperoxidase activity"/>
    <property type="evidence" value="ECO:0007669"/>
    <property type="project" value="UniProtKB-EC"/>
</dbReference>
<dbReference type="GO" id="GO:0020037">
    <property type="term" value="F:heme binding"/>
    <property type="evidence" value="ECO:0007669"/>
    <property type="project" value="UniProtKB-UniRule"/>
</dbReference>
<keyword evidence="13 19" id="KW-0376">Hydrogen peroxide</keyword>
<evidence type="ECO:0000256" key="5">
    <source>
        <dbReference type="ARBA" id="ARBA00022617"/>
    </source>
</evidence>